<dbReference type="Pfam" id="PF00055">
    <property type="entry name" value="Laminin_N"/>
    <property type="match status" value="1"/>
</dbReference>
<dbReference type="PANTHER" id="PTHR10574">
    <property type="entry name" value="NETRIN/LAMININ-RELATED"/>
    <property type="match status" value="1"/>
</dbReference>
<reference evidence="5" key="1">
    <citation type="submission" date="2012-08" db="EMBL/GenBank/DDBJ databases">
        <title>The Genome Sequence of Wuchereria bancrofti.</title>
        <authorList>
            <person name="Nutman T.B."/>
            <person name="Fink D.L."/>
            <person name="Russ C."/>
            <person name="Young S."/>
            <person name="Zeng Q."/>
            <person name="Koehrsen M."/>
            <person name="Alvarado L."/>
            <person name="Berlin A."/>
            <person name="Chapman S.B."/>
            <person name="Chen Z."/>
            <person name="Freedman E."/>
            <person name="Gellesch M."/>
            <person name="Goldberg J."/>
            <person name="Griggs A."/>
            <person name="Gujja S."/>
            <person name="Heilman E.R."/>
            <person name="Heiman D."/>
            <person name="Hepburn T."/>
            <person name="Howarth C."/>
            <person name="Jen D."/>
            <person name="Larson L."/>
            <person name="Lewis B."/>
            <person name="Mehta T."/>
            <person name="Park D."/>
            <person name="Pearson M."/>
            <person name="Roberts A."/>
            <person name="Saif S."/>
            <person name="Shea T."/>
            <person name="Shenoy N."/>
            <person name="Sisk P."/>
            <person name="Stolte C."/>
            <person name="Sykes S."/>
            <person name="Walk T."/>
            <person name="White J."/>
            <person name="Yandava C."/>
            <person name="Haas B."/>
            <person name="Henn M.R."/>
            <person name="Nusbaum C."/>
            <person name="Birren B."/>
        </authorList>
    </citation>
    <scope>NUCLEOTIDE SEQUENCE [LARGE SCALE GENOMIC DNA]</scope>
    <source>
        <strain evidence="5">NA</strain>
    </source>
</reference>
<protein>
    <submittedName>
        <fullName evidence="4">Laminin subunit alpha-5</fullName>
    </submittedName>
</protein>
<evidence type="ECO:0000313" key="5">
    <source>
        <dbReference type="Proteomes" id="UP000004810"/>
    </source>
</evidence>
<dbReference type="PROSITE" id="PS51117">
    <property type="entry name" value="LAMININ_NTER"/>
    <property type="match status" value="1"/>
</dbReference>
<keyword evidence="2" id="KW-0424">Laminin EGF-like domain</keyword>
<dbReference type="InterPro" id="IPR008211">
    <property type="entry name" value="Laminin_N"/>
</dbReference>
<dbReference type="EMBL" id="ADBV01014211">
    <property type="protein sequence ID" value="EJW73365.1"/>
    <property type="molecule type" value="Genomic_DNA"/>
</dbReference>
<sequence>MCDFCQSNSSFAHPATNMVDGRASWWQSPPLSRGIQYNQVNISINLEQEFHVAYVWIQMANSPRPGSWVLERSIDGGKSYMPWQYFAETPAECDRLFGRHTLQPILEDDTVICTHEFSGIHPMENAEIMINLLENRPGKHNFSHSEVLQNFTRATNVRLRLLRTKTLHGHLMDVNRRDPTVTRRVNLFLSK</sequence>
<keyword evidence="1" id="KW-1015">Disulfide bond</keyword>
<evidence type="ECO:0000256" key="2">
    <source>
        <dbReference type="ARBA" id="ARBA00023292"/>
    </source>
</evidence>
<dbReference type="PANTHER" id="PTHR10574:SF406">
    <property type="entry name" value="LAMININ SUBUNIT ALPHA 5"/>
    <property type="match status" value="1"/>
</dbReference>
<dbReference type="Proteomes" id="UP000004810">
    <property type="component" value="Unassembled WGS sequence"/>
</dbReference>
<evidence type="ECO:0000313" key="4">
    <source>
        <dbReference type="EMBL" id="EJW73365.1"/>
    </source>
</evidence>
<dbReference type="Gene3D" id="2.60.120.260">
    <property type="entry name" value="Galactose-binding domain-like"/>
    <property type="match status" value="1"/>
</dbReference>
<dbReference type="GO" id="GO:0007411">
    <property type="term" value="P:axon guidance"/>
    <property type="evidence" value="ECO:0007669"/>
    <property type="project" value="TreeGrafter"/>
</dbReference>
<dbReference type="GO" id="GO:0009887">
    <property type="term" value="P:animal organ morphogenesis"/>
    <property type="evidence" value="ECO:0007669"/>
    <property type="project" value="TreeGrafter"/>
</dbReference>
<dbReference type="AlphaFoldDB" id="J9AGX0"/>
<dbReference type="InterPro" id="IPR050440">
    <property type="entry name" value="Laminin/Netrin_ECM"/>
</dbReference>
<comment type="caution">
    <text evidence="4">The sequence shown here is derived from an EMBL/GenBank/DDBJ whole genome shotgun (WGS) entry which is preliminary data.</text>
</comment>
<accession>J9AGX0</accession>
<gene>
    <name evidence="4" type="ORF">WUBG_15726</name>
</gene>
<dbReference type="InterPro" id="IPR008979">
    <property type="entry name" value="Galactose-bd-like_sf"/>
</dbReference>
<name>J9AGX0_WUCBA</name>
<dbReference type="GO" id="GO:0005201">
    <property type="term" value="F:extracellular matrix structural constituent"/>
    <property type="evidence" value="ECO:0007669"/>
    <property type="project" value="TreeGrafter"/>
</dbReference>
<dbReference type="SMART" id="SM00136">
    <property type="entry name" value="LamNT"/>
    <property type="match status" value="1"/>
</dbReference>
<dbReference type="SUPFAM" id="SSF49785">
    <property type="entry name" value="Galactose-binding domain-like"/>
    <property type="match status" value="1"/>
</dbReference>
<feature type="domain" description="Laminin N-terminal" evidence="3">
    <location>
        <begin position="1"/>
        <end position="191"/>
    </location>
</feature>
<evidence type="ECO:0000259" key="3">
    <source>
        <dbReference type="PROSITE" id="PS51117"/>
    </source>
</evidence>
<dbReference type="GO" id="GO:0009888">
    <property type="term" value="P:tissue development"/>
    <property type="evidence" value="ECO:0007669"/>
    <property type="project" value="TreeGrafter"/>
</dbReference>
<evidence type="ECO:0000256" key="1">
    <source>
        <dbReference type="ARBA" id="ARBA00023157"/>
    </source>
</evidence>
<dbReference type="GO" id="GO:0005604">
    <property type="term" value="C:basement membrane"/>
    <property type="evidence" value="ECO:0007669"/>
    <property type="project" value="TreeGrafter"/>
</dbReference>
<organism evidence="4 5">
    <name type="scientific">Wuchereria bancrofti</name>
    <dbReference type="NCBI Taxonomy" id="6293"/>
    <lineage>
        <taxon>Eukaryota</taxon>
        <taxon>Metazoa</taxon>
        <taxon>Ecdysozoa</taxon>
        <taxon>Nematoda</taxon>
        <taxon>Chromadorea</taxon>
        <taxon>Rhabditida</taxon>
        <taxon>Spirurina</taxon>
        <taxon>Spiruromorpha</taxon>
        <taxon>Filarioidea</taxon>
        <taxon>Onchocercidae</taxon>
        <taxon>Wuchereria</taxon>
    </lineage>
</organism>
<proteinExistence type="predicted"/>